<keyword evidence="3" id="KW-1185">Reference proteome</keyword>
<reference evidence="2 3" key="1">
    <citation type="submission" date="2019-01" db="EMBL/GenBank/DDBJ databases">
        <authorList>
            <person name="Sayadi A."/>
        </authorList>
    </citation>
    <scope>NUCLEOTIDE SEQUENCE [LARGE SCALE GENOMIC DNA]</scope>
</reference>
<protein>
    <recommendedName>
        <fullName evidence="4">Serpin domain-containing protein</fullName>
    </recommendedName>
</protein>
<dbReference type="AlphaFoldDB" id="A0A653BGS8"/>
<evidence type="ECO:0000256" key="1">
    <source>
        <dbReference type="SAM" id="MobiDB-lite"/>
    </source>
</evidence>
<dbReference type="PROSITE" id="PS00284">
    <property type="entry name" value="SERPIN"/>
    <property type="match status" value="1"/>
</dbReference>
<feature type="non-terminal residue" evidence="2">
    <location>
        <position position="1"/>
    </location>
</feature>
<proteinExistence type="predicted"/>
<feature type="region of interest" description="Disordered" evidence="1">
    <location>
        <begin position="27"/>
        <end position="49"/>
    </location>
</feature>
<gene>
    <name evidence="2" type="ORF">CALMAC_LOCUS873</name>
</gene>
<evidence type="ECO:0000313" key="2">
    <source>
        <dbReference type="EMBL" id="VEN34790.1"/>
    </source>
</evidence>
<evidence type="ECO:0008006" key="4">
    <source>
        <dbReference type="Google" id="ProtNLM"/>
    </source>
</evidence>
<dbReference type="InterPro" id="IPR023795">
    <property type="entry name" value="Serpin_CS"/>
</dbReference>
<dbReference type="InterPro" id="IPR042185">
    <property type="entry name" value="Serpin_sf_2"/>
</dbReference>
<name>A0A653BGS8_CALMS</name>
<evidence type="ECO:0000313" key="3">
    <source>
        <dbReference type="Proteomes" id="UP000410492"/>
    </source>
</evidence>
<dbReference type="Proteomes" id="UP000410492">
    <property type="component" value="Unassembled WGS sequence"/>
</dbReference>
<dbReference type="Gene3D" id="2.30.39.10">
    <property type="entry name" value="Alpha-1-antitrypsin, domain 1"/>
    <property type="match status" value="1"/>
</dbReference>
<dbReference type="EMBL" id="CAACVG010000991">
    <property type="protein sequence ID" value="VEN34790.1"/>
    <property type="molecule type" value="Genomic_DNA"/>
</dbReference>
<organism evidence="2 3">
    <name type="scientific">Callosobruchus maculatus</name>
    <name type="common">Southern cowpea weevil</name>
    <name type="synonym">Pulse bruchid</name>
    <dbReference type="NCBI Taxonomy" id="64391"/>
    <lineage>
        <taxon>Eukaryota</taxon>
        <taxon>Metazoa</taxon>
        <taxon>Ecdysozoa</taxon>
        <taxon>Arthropoda</taxon>
        <taxon>Hexapoda</taxon>
        <taxon>Insecta</taxon>
        <taxon>Pterygota</taxon>
        <taxon>Neoptera</taxon>
        <taxon>Endopterygota</taxon>
        <taxon>Coleoptera</taxon>
        <taxon>Polyphaga</taxon>
        <taxon>Cucujiformia</taxon>
        <taxon>Chrysomeloidea</taxon>
        <taxon>Chrysomelidae</taxon>
        <taxon>Bruchinae</taxon>
        <taxon>Bruchini</taxon>
        <taxon>Callosobruchus</taxon>
    </lineage>
</organism>
<feature type="compositionally biased region" description="Basic and acidic residues" evidence="1">
    <location>
        <begin position="27"/>
        <end position="37"/>
    </location>
</feature>
<accession>A0A653BGS8</accession>
<sequence>EKASDVASNRSSASVVRLSHNALLHLSSREETTVGEKNHHRPNAERPAVGGYSFSTAVVMNVADSVDDDPIEYFDVDHPFILMLLVKEERSTYILFHGRILQPVQ</sequence>